<dbReference type="AlphaFoldDB" id="A0A1A2P0S1"/>
<name>A0A1A2P0S1_MYCSD</name>
<evidence type="ECO:0008006" key="3">
    <source>
        <dbReference type="Google" id="ProtNLM"/>
    </source>
</evidence>
<protein>
    <recommendedName>
        <fullName evidence="3">ESAT-6-like protein</fullName>
    </recommendedName>
</protein>
<reference evidence="2" key="1">
    <citation type="submission" date="2016-06" db="EMBL/GenBank/DDBJ databases">
        <authorList>
            <person name="Sutton G."/>
            <person name="Brinkac L."/>
            <person name="Sanka R."/>
            <person name="Adams M."/>
            <person name="Lau E."/>
            <person name="Sam S."/>
            <person name="Sreng N."/>
            <person name="Him V."/>
            <person name="Kerleguer A."/>
            <person name="Cheng S."/>
        </authorList>
    </citation>
    <scope>NUCLEOTIDE SEQUENCE [LARGE SCALE GENOMIC DNA]</scope>
    <source>
        <strain evidence="2">E1876</strain>
    </source>
</reference>
<dbReference type="InterPro" id="IPR010310">
    <property type="entry name" value="T7SS_ESAT-6-like"/>
</dbReference>
<dbReference type="OrthoDB" id="4231069at2"/>
<sequence>MVRRTVSEEELLDAADAMRQFCGVMKHRLDAVAEGLNGLQHDWAGIAFDAFLDTVHGWQRWADDMNELVSAMQRNAQIAHHNYTHNAQVNTAMWGG</sequence>
<dbReference type="Pfam" id="PF06013">
    <property type="entry name" value="WXG100"/>
    <property type="match status" value="1"/>
</dbReference>
<dbReference type="RefSeq" id="WP_064920256.1">
    <property type="nucleotide sequence ID" value="NZ_LZJK01000027.1"/>
</dbReference>
<comment type="caution">
    <text evidence="1">The sequence shown here is derived from an EMBL/GenBank/DDBJ whole genome shotgun (WGS) entry which is preliminary data.</text>
</comment>
<evidence type="ECO:0000313" key="2">
    <source>
        <dbReference type="Proteomes" id="UP000093943"/>
    </source>
</evidence>
<proteinExistence type="predicted"/>
<evidence type="ECO:0000313" key="1">
    <source>
        <dbReference type="EMBL" id="OBI33608.1"/>
    </source>
</evidence>
<organism evidence="1 2">
    <name type="scientific">Mycolicibacter sinensis (strain JDM601)</name>
    <name type="common">Mycobacterium sinense</name>
    <dbReference type="NCBI Taxonomy" id="875328"/>
    <lineage>
        <taxon>Bacteria</taxon>
        <taxon>Bacillati</taxon>
        <taxon>Actinomycetota</taxon>
        <taxon>Actinomycetes</taxon>
        <taxon>Mycobacteriales</taxon>
        <taxon>Mycobacteriaceae</taxon>
        <taxon>Mycolicibacter</taxon>
    </lineage>
</organism>
<dbReference type="EMBL" id="LZKG01000019">
    <property type="protein sequence ID" value="OBI33608.1"/>
    <property type="molecule type" value="Genomic_DNA"/>
</dbReference>
<dbReference type="InterPro" id="IPR036689">
    <property type="entry name" value="ESAT-6-like_sf"/>
</dbReference>
<dbReference type="Gene3D" id="1.10.287.1060">
    <property type="entry name" value="ESAT-6-like"/>
    <property type="match status" value="1"/>
</dbReference>
<accession>A0A1A2P0S1</accession>
<dbReference type="SUPFAM" id="SSF140453">
    <property type="entry name" value="EsxAB dimer-like"/>
    <property type="match status" value="1"/>
</dbReference>
<dbReference type="Proteomes" id="UP000093943">
    <property type="component" value="Unassembled WGS sequence"/>
</dbReference>
<gene>
    <name evidence="1" type="ORF">A5710_13285</name>
</gene>